<name>A0A8J8GKV5_9EURY</name>
<dbReference type="EMBL" id="JABURA010000001">
    <property type="protein sequence ID" value="NUB91128.1"/>
    <property type="molecule type" value="Genomic_DNA"/>
</dbReference>
<feature type="compositionally biased region" description="Acidic residues" evidence="1">
    <location>
        <begin position="33"/>
        <end position="51"/>
    </location>
</feature>
<dbReference type="AlphaFoldDB" id="A0A8J8GKV5"/>
<comment type="caution">
    <text evidence="2">The sequence shown here is derived from an EMBL/GenBank/DDBJ whole genome shotgun (WGS) entry which is preliminary data.</text>
</comment>
<sequence length="75" mass="8366">MDADRDTDESEPEERCQCERTHQPSVQPVFLSEAEDTAQQESECDSEIPEDESALAASTFRILLTGFATTEPQTD</sequence>
<evidence type="ECO:0000313" key="2">
    <source>
        <dbReference type="EMBL" id="NUB91128.1"/>
    </source>
</evidence>
<feature type="region of interest" description="Disordered" evidence="1">
    <location>
        <begin position="1"/>
        <end position="51"/>
    </location>
</feature>
<accession>A0A8J8GKV5</accession>
<protein>
    <submittedName>
        <fullName evidence="2">Uncharacterized protein</fullName>
    </submittedName>
</protein>
<evidence type="ECO:0000256" key="1">
    <source>
        <dbReference type="SAM" id="MobiDB-lite"/>
    </source>
</evidence>
<gene>
    <name evidence="2" type="ORF">HT576_08850</name>
</gene>
<reference evidence="2" key="1">
    <citation type="submission" date="2020-06" db="EMBL/GenBank/DDBJ databases">
        <title>Haloterrigena sp. nov., an extremely halophilic archaeon isolated from a saline sediment.</title>
        <authorList>
            <person name="Liu B.-B."/>
        </authorList>
    </citation>
    <scope>NUCLEOTIDE SEQUENCE</scope>
    <source>
        <strain evidence="2">SYSU A121-1</strain>
    </source>
</reference>
<dbReference type="Proteomes" id="UP000728647">
    <property type="component" value="Unassembled WGS sequence"/>
</dbReference>
<dbReference type="RefSeq" id="WP_174701793.1">
    <property type="nucleotide sequence ID" value="NZ_JABURA010000001.1"/>
</dbReference>
<feature type="compositionally biased region" description="Acidic residues" evidence="1">
    <location>
        <begin position="1"/>
        <end position="12"/>
    </location>
</feature>
<evidence type="ECO:0000313" key="3">
    <source>
        <dbReference type="Proteomes" id="UP000728647"/>
    </source>
</evidence>
<proteinExistence type="predicted"/>
<feature type="compositionally biased region" description="Basic and acidic residues" evidence="1">
    <location>
        <begin position="13"/>
        <end position="22"/>
    </location>
</feature>
<organism evidence="2 3">
    <name type="scientific">Haloterrigena gelatinilytica</name>
    <dbReference type="NCBI Taxonomy" id="2741724"/>
    <lineage>
        <taxon>Archaea</taxon>
        <taxon>Methanobacteriati</taxon>
        <taxon>Methanobacteriota</taxon>
        <taxon>Stenosarchaea group</taxon>
        <taxon>Halobacteria</taxon>
        <taxon>Halobacteriales</taxon>
        <taxon>Natrialbaceae</taxon>
        <taxon>Haloterrigena</taxon>
    </lineage>
</organism>